<comment type="caution">
    <text evidence="6">The sequence shown here is derived from an EMBL/GenBank/DDBJ whole genome shotgun (WGS) entry which is preliminary data.</text>
</comment>
<dbReference type="PANTHER" id="PTHR19282">
    <property type="entry name" value="TETRASPANIN"/>
    <property type="match status" value="1"/>
</dbReference>
<dbReference type="Proteomes" id="UP001497525">
    <property type="component" value="Unassembled WGS sequence"/>
</dbReference>
<organism evidence="6 7">
    <name type="scientific">Calicophoron daubneyi</name>
    <name type="common">Rumen fluke</name>
    <name type="synonym">Paramphistomum daubneyi</name>
    <dbReference type="NCBI Taxonomy" id="300641"/>
    <lineage>
        <taxon>Eukaryota</taxon>
        <taxon>Metazoa</taxon>
        <taxon>Spiralia</taxon>
        <taxon>Lophotrochozoa</taxon>
        <taxon>Platyhelminthes</taxon>
        <taxon>Trematoda</taxon>
        <taxon>Digenea</taxon>
        <taxon>Plagiorchiida</taxon>
        <taxon>Pronocephalata</taxon>
        <taxon>Paramphistomoidea</taxon>
        <taxon>Paramphistomidae</taxon>
        <taxon>Calicophoron</taxon>
    </lineage>
</organism>
<gene>
    <name evidence="6" type="ORF">CDAUBV1_LOCUS11111</name>
</gene>
<dbReference type="GO" id="GO:0016020">
    <property type="term" value="C:membrane"/>
    <property type="evidence" value="ECO:0007669"/>
    <property type="project" value="UniProtKB-SubCell"/>
</dbReference>
<dbReference type="InterPro" id="IPR008952">
    <property type="entry name" value="Tetraspanin_EC2_sf"/>
</dbReference>
<keyword evidence="4 5" id="KW-0472">Membrane</keyword>
<evidence type="ECO:0000256" key="5">
    <source>
        <dbReference type="SAM" id="Phobius"/>
    </source>
</evidence>
<evidence type="ECO:0000256" key="4">
    <source>
        <dbReference type="ARBA" id="ARBA00023136"/>
    </source>
</evidence>
<dbReference type="InterPro" id="IPR018499">
    <property type="entry name" value="Tetraspanin/Peripherin"/>
</dbReference>
<comment type="subcellular location">
    <subcellularLocation>
        <location evidence="1">Membrane</location>
        <topology evidence="1">Multi-pass membrane protein</topology>
    </subcellularLocation>
</comment>
<evidence type="ECO:0000313" key="7">
    <source>
        <dbReference type="Proteomes" id="UP001497525"/>
    </source>
</evidence>
<evidence type="ECO:0000313" key="6">
    <source>
        <dbReference type="EMBL" id="CAL5136806.1"/>
    </source>
</evidence>
<feature type="transmembrane region" description="Helical" evidence="5">
    <location>
        <begin position="148"/>
        <end position="170"/>
    </location>
</feature>
<evidence type="ECO:0000256" key="2">
    <source>
        <dbReference type="ARBA" id="ARBA00022692"/>
    </source>
</evidence>
<sequence>MIGHFGQVQSCQSARRTVCVFDTGRSLFRSGDSTPQAVGLQSSFRMCKIITSTLVVIVNLLFIPIGLALTILGAFVQWNRQVLVDRIAPSIVEDIDNPDVREAANQVVTEILSFLSSYGLVVFLIGVFLFILAFCGVCGVCCKSKILLGTYAALLLIIFLALLIFTIVFGTRASWFELQLRDKYREFVVKDYIMDNEKPPNHGASLVINNMQKKHHCCGSFNYSDFEENQSFKAQNYKIPASCCVDEQDRGCWVNPTNQNSYKNVGCFVYLWGQVDTYYKYILYALVGLLLLTFIFAVFAIYLLTRFSQEELKNV</sequence>
<reference evidence="6" key="1">
    <citation type="submission" date="2024-06" db="EMBL/GenBank/DDBJ databases">
        <authorList>
            <person name="Liu X."/>
            <person name="Lenzi L."/>
            <person name="Haldenby T S."/>
            <person name="Uol C."/>
        </authorList>
    </citation>
    <scope>NUCLEOTIDE SEQUENCE</scope>
</reference>
<protein>
    <recommendedName>
        <fullName evidence="8">Tetraspanin</fullName>
    </recommendedName>
</protein>
<feature type="transmembrane region" description="Helical" evidence="5">
    <location>
        <begin position="54"/>
        <end position="76"/>
    </location>
</feature>
<name>A0AAV2TIZ2_CALDB</name>
<dbReference type="Pfam" id="PF00335">
    <property type="entry name" value="Tetraspanin"/>
    <property type="match status" value="1"/>
</dbReference>
<keyword evidence="3 5" id="KW-1133">Transmembrane helix</keyword>
<feature type="transmembrane region" description="Helical" evidence="5">
    <location>
        <begin position="118"/>
        <end position="141"/>
    </location>
</feature>
<feature type="transmembrane region" description="Helical" evidence="5">
    <location>
        <begin position="281"/>
        <end position="304"/>
    </location>
</feature>
<proteinExistence type="predicted"/>
<evidence type="ECO:0000256" key="1">
    <source>
        <dbReference type="ARBA" id="ARBA00004141"/>
    </source>
</evidence>
<dbReference type="EMBL" id="CAXLJL010000356">
    <property type="protein sequence ID" value="CAL5136806.1"/>
    <property type="molecule type" value="Genomic_DNA"/>
</dbReference>
<evidence type="ECO:0000256" key="3">
    <source>
        <dbReference type="ARBA" id="ARBA00022989"/>
    </source>
</evidence>
<evidence type="ECO:0008006" key="8">
    <source>
        <dbReference type="Google" id="ProtNLM"/>
    </source>
</evidence>
<accession>A0AAV2TIZ2</accession>
<keyword evidence="2 5" id="KW-0812">Transmembrane</keyword>
<dbReference type="AlphaFoldDB" id="A0AAV2TIZ2"/>
<dbReference type="Gene3D" id="1.10.1450.10">
    <property type="entry name" value="Tetraspanin"/>
    <property type="match status" value="1"/>
</dbReference>
<dbReference type="SUPFAM" id="SSF48652">
    <property type="entry name" value="Tetraspanin"/>
    <property type="match status" value="1"/>
</dbReference>